<feature type="binding site" evidence="5">
    <location>
        <position position="159"/>
    </location>
    <ligand>
        <name>Fe cation</name>
        <dbReference type="ChEBI" id="CHEBI:24875"/>
        <label>1</label>
    </ligand>
</feature>
<feature type="binding site" evidence="5">
    <location>
        <position position="79"/>
    </location>
    <ligand>
        <name>Fe cation</name>
        <dbReference type="ChEBI" id="CHEBI:24875"/>
        <label>1</label>
    </ligand>
</feature>
<comment type="similarity">
    <text evidence="1 6">Belongs to the ferritin family.</text>
</comment>
<dbReference type="SUPFAM" id="SSF47240">
    <property type="entry name" value="Ferritin-like"/>
    <property type="match status" value="1"/>
</dbReference>
<organism evidence="8">
    <name type="scientific">Bemisia tabaci</name>
    <name type="common">Sweetpotato whitefly</name>
    <name type="synonym">Aleurodes tabaci</name>
    <dbReference type="NCBI Taxonomy" id="7038"/>
    <lineage>
        <taxon>Eukaryota</taxon>
        <taxon>Metazoa</taxon>
        <taxon>Ecdysozoa</taxon>
        <taxon>Arthropoda</taxon>
        <taxon>Hexapoda</taxon>
        <taxon>Insecta</taxon>
        <taxon>Pterygota</taxon>
        <taxon>Neoptera</taxon>
        <taxon>Paraneoptera</taxon>
        <taxon>Hemiptera</taxon>
        <taxon>Sternorrhyncha</taxon>
        <taxon>Aleyrodoidea</taxon>
        <taxon>Aleyrodidae</taxon>
        <taxon>Aleyrodinae</taxon>
        <taxon>Bemisia</taxon>
    </lineage>
</organism>
<dbReference type="InterPro" id="IPR012347">
    <property type="entry name" value="Ferritin-like"/>
</dbReference>
<accession>A0A2U9QWL2</accession>
<dbReference type="Pfam" id="PF00210">
    <property type="entry name" value="Ferritin"/>
    <property type="match status" value="1"/>
</dbReference>
<dbReference type="EMBL" id="MH324411">
    <property type="protein sequence ID" value="AWU66529.1"/>
    <property type="molecule type" value="mRNA"/>
</dbReference>
<dbReference type="PANTHER" id="PTHR11431">
    <property type="entry name" value="FERRITIN"/>
    <property type="match status" value="1"/>
</dbReference>
<dbReference type="FunFam" id="1.20.1260.10:FF:000002">
    <property type="entry name" value="Ferritin, mitochondrial"/>
    <property type="match status" value="1"/>
</dbReference>
<protein>
    <recommendedName>
        <fullName evidence="6">Ferritin</fullName>
        <ecNumber evidence="6">1.16.3.1</ecNumber>
    </recommendedName>
</protein>
<feature type="binding site" evidence="5">
    <location>
        <position position="114"/>
    </location>
    <ligand>
        <name>Fe cation</name>
        <dbReference type="ChEBI" id="CHEBI:24875"/>
        <label>1</label>
    </ligand>
</feature>
<dbReference type="PROSITE" id="PS50905">
    <property type="entry name" value="FERRITIN_LIKE"/>
    <property type="match status" value="1"/>
</dbReference>
<feature type="domain" description="Ferritin-like diiron" evidence="7">
    <location>
        <begin position="62"/>
        <end position="210"/>
    </location>
</feature>
<name>A0A2U9QWL2_BEMTA</name>
<dbReference type="PANTHER" id="PTHR11431:SF75">
    <property type="entry name" value="FERRITIN"/>
    <property type="match status" value="1"/>
</dbReference>
<evidence type="ECO:0000256" key="5">
    <source>
        <dbReference type="PIRSR" id="PIRSR601519-1"/>
    </source>
</evidence>
<evidence type="ECO:0000256" key="3">
    <source>
        <dbReference type="ARBA" id="ARBA00022723"/>
    </source>
</evidence>
<dbReference type="GO" id="GO:0005737">
    <property type="term" value="C:cytoplasm"/>
    <property type="evidence" value="ECO:0007669"/>
    <property type="project" value="TreeGrafter"/>
</dbReference>
<dbReference type="GO" id="GO:0004322">
    <property type="term" value="F:ferroxidase activity"/>
    <property type="evidence" value="ECO:0007669"/>
    <property type="project" value="UniProtKB-EC"/>
</dbReference>
<dbReference type="CDD" id="cd01056">
    <property type="entry name" value="Euk_Ferritin"/>
    <property type="match status" value="1"/>
</dbReference>
<dbReference type="AlphaFoldDB" id="A0A2U9QWL2"/>
<dbReference type="InterPro" id="IPR009040">
    <property type="entry name" value="Ferritin-like_diiron"/>
</dbReference>
<dbReference type="InterPro" id="IPR009078">
    <property type="entry name" value="Ferritin-like_SF"/>
</dbReference>
<feature type="binding site" evidence="5">
    <location>
        <position position="192"/>
    </location>
    <ligand>
        <name>Fe cation</name>
        <dbReference type="ChEBI" id="CHEBI:24875"/>
        <label>1</label>
    </ligand>
</feature>
<dbReference type="Gene3D" id="1.20.1260.10">
    <property type="match status" value="1"/>
</dbReference>
<evidence type="ECO:0000256" key="6">
    <source>
        <dbReference type="RuleBase" id="RU361145"/>
    </source>
</evidence>
<dbReference type="GO" id="GO:0006879">
    <property type="term" value="P:intracellular iron ion homeostasis"/>
    <property type="evidence" value="ECO:0007669"/>
    <property type="project" value="UniProtKB-KW"/>
</dbReference>
<dbReference type="EC" id="1.16.3.1" evidence="6"/>
<dbReference type="GO" id="GO:0008199">
    <property type="term" value="F:ferric iron binding"/>
    <property type="evidence" value="ECO:0007669"/>
    <property type="project" value="InterPro"/>
</dbReference>
<dbReference type="InterPro" id="IPR001519">
    <property type="entry name" value="Ferritin"/>
</dbReference>
<keyword evidence="4 5" id="KW-0408">Iron</keyword>
<keyword evidence="3 5" id="KW-0479">Metal-binding</keyword>
<dbReference type="InterPro" id="IPR008331">
    <property type="entry name" value="Ferritin_DPS_dom"/>
</dbReference>
<dbReference type="GO" id="GO:0008198">
    <property type="term" value="F:ferrous iron binding"/>
    <property type="evidence" value="ECO:0007669"/>
    <property type="project" value="TreeGrafter"/>
</dbReference>
<gene>
    <name evidence="8" type="primary">Fer3</name>
</gene>
<evidence type="ECO:0000256" key="1">
    <source>
        <dbReference type="ARBA" id="ARBA00007513"/>
    </source>
</evidence>
<dbReference type="GO" id="GO:0006826">
    <property type="term" value="P:iron ion transport"/>
    <property type="evidence" value="ECO:0007669"/>
    <property type="project" value="InterPro"/>
</dbReference>
<evidence type="ECO:0000313" key="8">
    <source>
        <dbReference type="EMBL" id="AWU66529.1"/>
    </source>
</evidence>
<feature type="binding site" evidence="5">
    <location>
        <position position="117"/>
    </location>
    <ligand>
        <name>Fe cation</name>
        <dbReference type="ChEBI" id="CHEBI:24875"/>
        <label>1</label>
    </ligand>
</feature>
<keyword evidence="2 6" id="KW-0409">Iron storage</keyword>
<reference evidence="8" key="1">
    <citation type="submission" date="2018-05" db="EMBL/GenBank/DDBJ databases">
        <title>A salivary ferritin of whitefly Bemisia tabaci enhances host adaptation by modulating oxidative response in tomato.</title>
        <authorList>
            <person name="Su Q."/>
            <person name="Peng Z."/>
            <person name="Zhang Y."/>
        </authorList>
    </citation>
    <scope>NUCLEOTIDE SEQUENCE</scope>
    <source>
        <strain evidence="8">MED</strain>
    </source>
</reference>
<comment type="function">
    <text evidence="6">Stores iron in a soluble, non-toxic, readily available form. Important for iron homeostasis. Iron is taken up in the ferrous form and deposited as ferric hydroxides after oxidation.</text>
</comment>
<evidence type="ECO:0000256" key="4">
    <source>
        <dbReference type="ARBA" id="ARBA00023004"/>
    </source>
</evidence>
<proteinExistence type="evidence at transcript level"/>
<evidence type="ECO:0000256" key="2">
    <source>
        <dbReference type="ARBA" id="ARBA00022434"/>
    </source>
</evidence>
<evidence type="ECO:0000259" key="7">
    <source>
        <dbReference type="PROSITE" id="PS50905"/>
    </source>
</evidence>
<comment type="catalytic activity">
    <reaction evidence="6">
        <text>4 Fe(2+) + O2 + 4 H(+) = 4 Fe(3+) + 2 H2O</text>
        <dbReference type="Rhea" id="RHEA:11148"/>
        <dbReference type="ChEBI" id="CHEBI:15377"/>
        <dbReference type="ChEBI" id="CHEBI:15378"/>
        <dbReference type="ChEBI" id="CHEBI:15379"/>
        <dbReference type="ChEBI" id="CHEBI:29033"/>
        <dbReference type="ChEBI" id="CHEBI:29034"/>
        <dbReference type="EC" id="1.16.3.1"/>
    </reaction>
</comment>
<sequence>MAMLKLCKLVNPPVIKSLIPLSPFSTTTTKFYVDKKESGCGSGSHARPGSKFTAKSTSVQRQNYHPECEKAVNNQVNMELYASYVYLSMATHFDRDDVALPGFRKFFHAAHLEEIEHATMLLDFQNMRGGRAEFFDVLKPKVEKWGDTKSMVLAALQLEMEVNQSLLDLSGLATKHNDINMTDFLDDFLMEQVRGQKMLADMLKNVSRVEEGLGIYELDQRLLKNPQAYAPVTSHEINKS</sequence>
<keyword evidence="6" id="KW-0560">Oxidoreductase</keyword>